<dbReference type="Gene3D" id="3.40.50.300">
    <property type="entry name" value="P-loop containing nucleotide triphosphate hydrolases"/>
    <property type="match status" value="4"/>
</dbReference>
<dbReference type="InterPro" id="IPR004179">
    <property type="entry name" value="Sec63-dom"/>
</dbReference>
<dbReference type="eggNOG" id="KOG0951">
    <property type="taxonomic scope" value="Eukaryota"/>
</dbReference>
<proteinExistence type="inferred from homology"/>
<dbReference type="EMBL" id="DS989726">
    <property type="protein sequence ID" value="EEA04818.1"/>
    <property type="molecule type" value="Genomic_DNA"/>
</dbReference>
<dbReference type="InterPro" id="IPR014756">
    <property type="entry name" value="Ig_E-set"/>
</dbReference>
<evidence type="ECO:0000256" key="4">
    <source>
        <dbReference type="ARBA" id="ARBA00022801"/>
    </source>
</evidence>
<evidence type="ECO:0000259" key="9">
    <source>
        <dbReference type="PROSITE" id="PS51194"/>
    </source>
</evidence>
<dbReference type="InterPro" id="IPR001650">
    <property type="entry name" value="Helicase_C-like"/>
</dbReference>
<dbReference type="SMART" id="SM00487">
    <property type="entry name" value="DEXDc"/>
    <property type="match status" value="1"/>
</dbReference>
<dbReference type="GO" id="GO:0005634">
    <property type="term" value="C:nucleus"/>
    <property type="evidence" value="ECO:0007669"/>
    <property type="project" value="TreeGrafter"/>
</dbReference>
<dbReference type="InterPro" id="IPR050474">
    <property type="entry name" value="Hel308_SKI2-like"/>
</dbReference>
<dbReference type="PANTHER" id="PTHR47961">
    <property type="entry name" value="DNA POLYMERASE THETA, PUTATIVE (AFU_ORTHOLOGUE AFUA_1G05260)-RELATED"/>
    <property type="match status" value="1"/>
</dbReference>
<dbReference type="SUPFAM" id="SSF158702">
    <property type="entry name" value="Sec63 N-terminal domain-like"/>
    <property type="match status" value="2"/>
</dbReference>
<dbReference type="InterPro" id="IPR014001">
    <property type="entry name" value="Helicase_ATP-bd"/>
</dbReference>
<dbReference type="FunFam" id="1.10.150.20:FF:000004">
    <property type="entry name" value="U5 small nuclear ribonucleoprotein helicase"/>
    <property type="match status" value="1"/>
</dbReference>
<dbReference type="Pfam" id="PF00271">
    <property type="entry name" value="Helicase_C"/>
    <property type="match status" value="1"/>
</dbReference>
<evidence type="ECO:0000259" key="8">
    <source>
        <dbReference type="PROSITE" id="PS51192"/>
    </source>
</evidence>
<keyword evidence="2" id="KW-0677">Repeat</keyword>
<evidence type="ECO:0000256" key="1">
    <source>
        <dbReference type="ARBA" id="ARBA00010140"/>
    </source>
</evidence>
<feature type="domain" description="Helicase ATP-binding" evidence="8">
    <location>
        <begin position="488"/>
        <end position="682"/>
    </location>
</feature>
<feature type="domain" description="Helicase ATP-binding" evidence="8">
    <location>
        <begin position="1409"/>
        <end position="1585"/>
    </location>
</feature>
<dbReference type="Pfam" id="PF00270">
    <property type="entry name" value="DEAD"/>
    <property type="match status" value="1"/>
</dbReference>
<dbReference type="Proteomes" id="UP000001460">
    <property type="component" value="Unassembled WGS sequence"/>
</dbReference>
<sequence>MDEYEKHKRFAYKFNSNLVIQTNQRNRENAPSGEAESLVGKIKYKMGDLALSSKPKKSVEKNNVKHLRRNKIDNSEKINILDIDINSYNTYTPTTVETRVVYEEFLDNLTDIMGSQPGNILKDTLFELMTILKDEEIVEDEKLRRCSEVLGDISIDDFKKMSQLGRKLTDFNPNLDDEVPENDDPLGVAVVFDEDNSNDQERDYLGIIQDGSDEDYVEEDISEDEVADENNLEQEYVRRIEDKSQSKTEKDNYEVEIHKIDAYWLQRELYSIFKDAEKSLEMEKLILDILKNDDSQECENSLVTLFNYEHFSWIKTILMNQWKIYYCTLLGQASSEDERAKIIEEMKNHPEGANVLDLINKPTIWKSKDFGFLNSIKKQIEESHIVSAEDRDVNSENKKYMSDIIDFDQLYMEQTTNSNISSKVVLPEGSEKIEGKEYDEIIVPSLRIKQNENIKVVSIDELPKWCHPCFKSVGIERLNLIQSKVCNVALNESDKNILVCAPTGSGKTNIALLCILNTLSLFMRKTSEFSVNEEFNFDTSKFKIVYISPMKALVTEQVESLRIRLRPLGIVVNEMTGDTRVSRSLMESTQIFITTPEKLDVITRKMSDGLSDVLKLIIIDEIHMLHDARGAVLEGLVARFKDNESQVNSLLKNKIRLVGLSATLPNYLDVARFLEVDPRVGLFYFGPEYRPVPLKQTYIGIREKKGFRRLQMLNSILYEKIMKSVKEHQILVFVHSRKDTIQTAKFIRDKATSDGLLNSFFPGNSNVSREILLDELSGIKSDNLKDVLPCGIAIHHAGLLRTDRKIVEDLFADGHIQILVTTATLAWGVNLPAHTVIIKGTQVYKPETGQWSELSPLDIFQMIGRGGRPQYDIDGHGIIITDYQNLTYYSSLFNQQFYIESQLISKLPDLINAEIVLGNIQGKLDVLKWIKKTFLYIRLKKNPKLYGLNVDSSITINTCIRDTTEDITTELNDELIENYCTRMAESALLTLDKLGAIQYDYRTDIVIPSLLGQISSLYYLSPETVQDLEKQLYPQINEIQLFRLLSFCKEFKFLPVRSEEKSELEKLVNKVPIPVQGTGEDIDTSMKVNVLIQLYLSGSRWINSKLTLLADLYSIVQASPRICRALFDIALRKGWSGTAKKALTIATMIERRCWEAMCPLRQFKGVSDDIIKRLEKKDIQWNKYYDFTSQQLGELLRSNKLGPGLYNLIRKIPKIELSATVQSINNTILQFDILARPKFNWDFNIHGQPIDGSTSIETNTTGETFWIFIEDCNGEKLYYSEMIIIKPPPNLFNYTDEVKLDQKHLLSCHIFIDHPLPPVLFIRAIADRWLHSETYIHISLQKIILLPKETPFTELLDLQPMKIESAFRTKQSISYIRKAIEFEDIYMDRKEFNMNEITTFNAVQTQLFNILYNSNTNLFIAASPRSGQFICTCIAISRLLENLEEPKFFKILYLCGNPEMLPYRANKLKAVFGDIVGEFAGNVNGDVEKTDKYPLIISTFDYWDKVSRKLVKARALLRNLKLLIIDHIELLSTIKYGPIIESTISRIRYLISPLDIELRIIGYSMSISNAKDVAEWLGVSKDGIFSFHPSIRPNPIRLSIKGFDSYYRSGRILSMIRQLPKYLQKYVMKTQTKISQSKTEYKDSQLDNNDIESASTLLIYVPDQETCTMVAKDLSFRMSELNNNNYCTLRSQTSINFEEFIKIYGNEMKLGKLLEICMMLGIGFLHEAQSKYEFTIVLEAYKKGVITVLIATEDFKWKLNVQFTTVIIMDTQRFDDDILVSRNLRRIINYSAIDMSCIVARCIRPKLGDIGNIILLCPSSKKLYYEYILNNAIPLESYLEYGIIDSINTEIALKVIKSRQDSIDWITWTFFYRRLSKNPTYYGLLDCSPRYISEYLSEVLENVLVTLASAQCITLSGEESEYDDDSVKKDKSTTSDLIIPLNLSLIPAYYSLKVNSIEYLSQTISSQETHMSILSIISSVPELQDHCLLRKSEIYILQKMSNYTNMNNFDSIDISIKILILLNAYLNRLPMTSILHNDTMEIVKLVIPIIYAFVDVSCSAGLIKSSIKAMEIAQLITQAISNPKDKLLQLPHLNKSHLPILLKYNIFDIYDLIGANDNIRISIFNELNLSDEKIHEIAIACNRFPVIEAKIDIDGATKQHEYKRRKTDNNKQEVGSELNDQGQNITSSYHCSCGTDLVLLIDITRDLTDSEDEKLSPVIAPYYPLEKDEQWWIILLQIKDDEQLISGIRRVNLNKELNQIKLQFQASSSSGIYKYQLLIICDSYIGCDQEYMINLKVSMN</sequence>
<dbReference type="SMART" id="SM00973">
    <property type="entry name" value="Sec63"/>
    <property type="match status" value="2"/>
</dbReference>
<evidence type="ECO:0000256" key="6">
    <source>
        <dbReference type="ARBA" id="ARBA00022840"/>
    </source>
</evidence>
<evidence type="ECO:0000256" key="2">
    <source>
        <dbReference type="ARBA" id="ARBA00022737"/>
    </source>
</evidence>
<evidence type="ECO:0000256" key="7">
    <source>
        <dbReference type="ARBA" id="ARBA00034541"/>
    </source>
</evidence>
<dbReference type="InterPro" id="IPR003593">
    <property type="entry name" value="AAA+_ATPase"/>
</dbReference>
<dbReference type="CDD" id="cd18795">
    <property type="entry name" value="SF2_C_Ski2"/>
    <property type="match status" value="1"/>
</dbReference>
<accession>B6A9C7</accession>
<evidence type="ECO:0000256" key="5">
    <source>
        <dbReference type="ARBA" id="ARBA00022806"/>
    </source>
</evidence>
<gene>
    <name evidence="10" type="ORF">CMU_038850</name>
</gene>
<dbReference type="InterPro" id="IPR036388">
    <property type="entry name" value="WH-like_DNA-bd_sf"/>
</dbReference>
<dbReference type="Gene3D" id="2.60.40.150">
    <property type="entry name" value="C2 domain"/>
    <property type="match status" value="2"/>
</dbReference>
<dbReference type="FunFam" id="1.10.10.10:FF:000012">
    <property type="entry name" value="U5 small nuclear ribonucleoprotein helicase"/>
    <property type="match status" value="1"/>
</dbReference>
<dbReference type="PANTHER" id="PTHR47961:SF4">
    <property type="entry name" value="ACTIVATING SIGNAL COINTEGRATOR 1 COMPLEX SUBUNIT 3"/>
    <property type="match status" value="1"/>
</dbReference>
<reference evidence="10" key="1">
    <citation type="submission" date="2008-06" db="EMBL/GenBank/DDBJ databases">
        <authorList>
            <person name="Lorenzi H."/>
            <person name="Inman J."/>
            <person name="Miller J."/>
            <person name="Schobel S."/>
            <person name="Amedeo P."/>
            <person name="Caler E.V."/>
            <person name="da Silva J."/>
        </authorList>
    </citation>
    <scope>NUCLEOTIDE SEQUENCE [LARGE SCALE GENOMIC DNA]</scope>
    <source>
        <strain evidence="10">RN66</strain>
    </source>
</reference>
<dbReference type="Gene3D" id="1.10.150.20">
    <property type="entry name" value="5' to 3' exonuclease, C-terminal subdomain"/>
    <property type="match status" value="2"/>
</dbReference>
<dbReference type="GO" id="GO:0016787">
    <property type="term" value="F:hydrolase activity"/>
    <property type="evidence" value="ECO:0007669"/>
    <property type="project" value="UniProtKB-KW"/>
</dbReference>
<dbReference type="Pfam" id="PF18149">
    <property type="entry name" value="Helicase_PWI"/>
    <property type="match status" value="1"/>
</dbReference>
<keyword evidence="11" id="KW-1185">Reference proteome</keyword>
<dbReference type="SUPFAM" id="SSF52540">
    <property type="entry name" value="P-loop containing nucleoside triphosphate hydrolases"/>
    <property type="match status" value="3"/>
</dbReference>
<dbReference type="RefSeq" id="XP_002139167.1">
    <property type="nucleotide sequence ID" value="XM_002139131.1"/>
</dbReference>
<dbReference type="GO" id="GO:0004386">
    <property type="term" value="F:helicase activity"/>
    <property type="evidence" value="ECO:0007669"/>
    <property type="project" value="UniProtKB-KW"/>
</dbReference>
<keyword evidence="3" id="KW-0547">Nucleotide-binding</keyword>
<dbReference type="PROSITE" id="PS51192">
    <property type="entry name" value="HELICASE_ATP_BIND_1"/>
    <property type="match status" value="2"/>
</dbReference>
<dbReference type="FunFam" id="3.40.50.300:FF:000062">
    <property type="entry name" value="U5 small nuclear ribonucleoprotein helicase"/>
    <property type="match status" value="1"/>
</dbReference>
<dbReference type="Gene3D" id="1.10.10.10">
    <property type="entry name" value="Winged helix-like DNA-binding domain superfamily/Winged helix DNA-binding domain"/>
    <property type="match status" value="2"/>
</dbReference>
<dbReference type="GO" id="GO:0006397">
    <property type="term" value="P:mRNA processing"/>
    <property type="evidence" value="ECO:0007669"/>
    <property type="project" value="UniProtKB-ARBA"/>
</dbReference>
<dbReference type="GeneID" id="6994655"/>
<dbReference type="VEuPathDB" id="CryptoDB:CMU_038850"/>
<dbReference type="Pfam" id="PF02889">
    <property type="entry name" value="Sec63"/>
    <property type="match status" value="2"/>
</dbReference>
<dbReference type="STRING" id="441375.B6A9C7"/>
<dbReference type="FunFam" id="1.10.10.10:FF:000024">
    <property type="entry name" value="U5 small nuclear ribonucleoprotein helicase"/>
    <property type="match status" value="1"/>
</dbReference>
<feature type="domain" description="Helicase C-terminal" evidence="9">
    <location>
        <begin position="717"/>
        <end position="928"/>
    </location>
</feature>
<dbReference type="Gene3D" id="1.10.3380.10">
    <property type="entry name" value="Sec63 N-terminal domain-like domain"/>
    <property type="match status" value="2"/>
</dbReference>
<dbReference type="InterPro" id="IPR035892">
    <property type="entry name" value="C2_domain_sf"/>
</dbReference>
<evidence type="ECO:0000256" key="3">
    <source>
        <dbReference type="ARBA" id="ARBA00022741"/>
    </source>
</evidence>
<dbReference type="FunFam" id="3.40.50.300:FF:003287">
    <property type="entry name" value="U5 small nuclear ribonucleoprotein 200 kDa helicase"/>
    <property type="match status" value="1"/>
</dbReference>
<dbReference type="Pfam" id="PF23445">
    <property type="entry name" value="WHD_SNRNP200"/>
    <property type="match status" value="2"/>
</dbReference>
<comment type="similarity">
    <text evidence="1">Belongs to the helicase family. SKI2 subfamily.</text>
</comment>
<dbReference type="SMART" id="SM00490">
    <property type="entry name" value="HELICc"/>
    <property type="match status" value="1"/>
</dbReference>
<dbReference type="GO" id="GO:0003676">
    <property type="term" value="F:nucleic acid binding"/>
    <property type="evidence" value="ECO:0007669"/>
    <property type="project" value="InterPro"/>
</dbReference>
<keyword evidence="4" id="KW-0378">Hydrolase</keyword>
<dbReference type="OMA" id="MNPKEFN"/>
<dbReference type="PIRSF" id="PIRSF039073">
    <property type="entry name" value="BRR2"/>
    <property type="match status" value="1"/>
</dbReference>
<keyword evidence="5" id="KW-0347">Helicase</keyword>
<dbReference type="OrthoDB" id="5575at2759"/>
<name>B6A9C7_CRYMR</name>
<dbReference type="InterPro" id="IPR057842">
    <property type="entry name" value="WH_MER3"/>
</dbReference>
<evidence type="ECO:0000313" key="11">
    <source>
        <dbReference type="Proteomes" id="UP000001460"/>
    </source>
</evidence>
<evidence type="ECO:0000313" key="10">
    <source>
        <dbReference type="EMBL" id="EEA04818.1"/>
    </source>
</evidence>
<protein>
    <recommendedName>
        <fullName evidence="7">U5 small nuclear ribonucleoprotein 200 kDa helicase</fullName>
    </recommendedName>
</protein>
<dbReference type="InterPro" id="IPR011545">
    <property type="entry name" value="DEAD/DEAH_box_helicase_dom"/>
</dbReference>
<keyword evidence="6" id="KW-0067">ATP-binding</keyword>
<organism evidence="10 11">
    <name type="scientific">Cryptosporidium muris (strain RN66)</name>
    <dbReference type="NCBI Taxonomy" id="441375"/>
    <lineage>
        <taxon>Eukaryota</taxon>
        <taxon>Sar</taxon>
        <taxon>Alveolata</taxon>
        <taxon>Apicomplexa</taxon>
        <taxon>Conoidasida</taxon>
        <taxon>Coccidia</taxon>
        <taxon>Eucoccidiorida</taxon>
        <taxon>Eimeriorina</taxon>
        <taxon>Cryptosporidiidae</taxon>
        <taxon>Cryptosporidium</taxon>
    </lineage>
</organism>
<dbReference type="PROSITE" id="PS51194">
    <property type="entry name" value="HELICASE_CTER"/>
    <property type="match status" value="1"/>
</dbReference>
<dbReference type="SUPFAM" id="SSF81296">
    <property type="entry name" value="E set domains"/>
    <property type="match status" value="1"/>
</dbReference>
<dbReference type="InterPro" id="IPR027417">
    <property type="entry name" value="P-loop_NTPase"/>
</dbReference>
<dbReference type="SMART" id="SM00382">
    <property type="entry name" value="AAA"/>
    <property type="match status" value="1"/>
</dbReference>
<dbReference type="GO" id="GO:0005524">
    <property type="term" value="F:ATP binding"/>
    <property type="evidence" value="ECO:0007669"/>
    <property type="project" value="UniProtKB-KW"/>
</dbReference>
<dbReference type="InterPro" id="IPR041094">
    <property type="entry name" value="Brr2_helicase_PWI"/>
</dbReference>